<evidence type="ECO:0000313" key="3">
    <source>
        <dbReference type="Proteomes" id="UP000252914"/>
    </source>
</evidence>
<dbReference type="Proteomes" id="UP000252914">
    <property type="component" value="Unassembled WGS sequence"/>
</dbReference>
<proteinExistence type="predicted"/>
<protein>
    <submittedName>
        <fullName evidence="2">Uncharacterized protein</fullName>
    </submittedName>
</protein>
<evidence type="ECO:0000256" key="1">
    <source>
        <dbReference type="SAM" id="MobiDB-lite"/>
    </source>
</evidence>
<comment type="caution">
    <text evidence="2">The sequence shown here is derived from an EMBL/GenBank/DDBJ whole genome shotgun (WGS) entry which is preliminary data.</text>
</comment>
<evidence type="ECO:0000313" key="2">
    <source>
        <dbReference type="EMBL" id="RCG26367.1"/>
    </source>
</evidence>
<reference evidence="2 3" key="1">
    <citation type="submission" date="2018-06" db="EMBL/GenBank/DDBJ databases">
        <title>Streptomyces reniochalinae sp. nov. and Streptomyces diacarnus sp. nov. from marine sponges.</title>
        <authorList>
            <person name="Li L."/>
        </authorList>
    </citation>
    <scope>NUCLEOTIDE SEQUENCE [LARGE SCALE GENOMIC DNA]</scope>
    <source>
        <strain evidence="2 3">LHW51701</strain>
    </source>
</reference>
<gene>
    <name evidence="2" type="ORF">DTL70_07215</name>
</gene>
<feature type="region of interest" description="Disordered" evidence="1">
    <location>
        <begin position="81"/>
        <end position="104"/>
    </location>
</feature>
<keyword evidence="3" id="KW-1185">Reference proteome</keyword>
<organism evidence="2 3">
    <name type="scientific">Streptomyces diacarni</name>
    <dbReference type="NCBI Taxonomy" id="2800381"/>
    <lineage>
        <taxon>Bacteria</taxon>
        <taxon>Bacillati</taxon>
        <taxon>Actinomycetota</taxon>
        <taxon>Actinomycetes</taxon>
        <taxon>Kitasatosporales</taxon>
        <taxon>Streptomycetaceae</taxon>
        <taxon>Streptomyces</taxon>
    </lineage>
</organism>
<sequence length="104" mass="11202">MWAVGERAQDRRSGKTGRVIQVTGPAPFIYRLLLDEGAPPIVVYRYGDQLRRVPATSVAGTGTEGVDDEVEQGSDPVRCAARGGGEEEAEQEGEDVVRVDVTTE</sequence>
<dbReference type="EMBL" id="QOIN01000034">
    <property type="protein sequence ID" value="RCG26367.1"/>
    <property type="molecule type" value="Genomic_DNA"/>
</dbReference>
<dbReference type="AlphaFoldDB" id="A0A367F9K6"/>
<name>A0A367F9K6_9ACTN</name>
<accession>A0A367F9K6</accession>